<evidence type="ECO:0000256" key="1">
    <source>
        <dbReference type="ARBA" id="ARBA00004429"/>
    </source>
</evidence>
<dbReference type="PANTHER" id="PTHR35011:SF2">
    <property type="entry name" value="2,3-DIKETO-L-GULONATE TRAP TRANSPORTER SMALL PERMEASE PROTEIN YIAM"/>
    <property type="match status" value="1"/>
</dbReference>
<dbReference type="EMBL" id="CP016172">
    <property type="protein sequence ID" value="ANN78061.1"/>
    <property type="molecule type" value="Genomic_DNA"/>
</dbReference>
<dbReference type="OrthoDB" id="8713284at2"/>
<dbReference type="AlphaFoldDB" id="A0A193GF33"/>
<evidence type="ECO:0000256" key="4">
    <source>
        <dbReference type="ARBA" id="ARBA00022519"/>
    </source>
</evidence>
<keyword evidence="6 9" id="KW-1133">Transmembrane helix</keyword>
<name>A0A193GF33_9BORD</name>
<dbReference type="Proteomes" id="UP000091926">
    <property type="component" value="Chromosome"/>
</dbReference>
<evidence type="ECO:0000313" key="12">
    <source>
        <dbReference type="Proteomes" id="UP000091926"/>
    </source>
</evidence>
<proteinExistence type="inferred from homology"/>
<accession>A0A193GF33</accession>
<comment type="subunit">
    <text evidence="9">The complex comprises the extracytoplasmic solute receptor protein and the two transmembrane proteins.</text>
</comment>
<dbReference type="GO" id="GO:0022857">
    <property type="term" value="F:transmembrane transporter activity"/>
    <property type="evidence" value="ECO:0007669"/>
    <property type="project" value="UniProtKB-UniRule"/>
</dbReference>
<evidence type="ECO:0000256" key="9">
    <source>
        <dbReference type="RuleBase" id="RU369079"/>
    </source>
</evidence>
<evidence type="ECO:0000256" key="3">
    <source>
        <dbReference type="ARBA" id="ARBA00022475"/>
    </source>
</evidence>
<feature type="transmembrane region" description="Helical" evidence="9">
    <location>
        <begin position="28"/>
        <end position="49"/>
    </location>
</feature>
<comment type="subcellular location">
    <subcellularLocation>
        <location evidence="1 9">Cell inner membrane</location>
        <topology evidence="1 9">Multi-pass membrane protein</topology>
    </subcellularLocation>
</comment>
<keyword evidence="2 9" id="KW-0813">Transport</keyword>
<dbReference type="Pfam" id="PF04290">
    <property type="entry name" value="DctQ"/>
    <property type="match status" value="1"/>
</dbReference>
<evidence type="ECO:0000256" key="7">
    <source>
        <dbReference type="ARBA" id="ARBA00023136"/>
    </source>
</evidence>
<dbReference type="RefSeq" id="WP_066658808.1">
    <property type="nucleotide sequence ID" value="NZ_CBCSCL010000001.1"/>
</dbReference>
<evidence type="ECO:0000259" key="10">
    <source>
        <dbReference type="Pfam" id="PF04290"/>
    </source>
</evidence>
<keyword evidence="5 9" id="KW-0812">Transmembrane</keyword>
<dbReference type="PANTHER" id="PTHR35011">
    <property type="entry name" value="2,3-DIKETO-L-GULONATE TRAP TRANSPORTER SMALL PERMEASE PROTEIN YIAM"/>
    <property type="match status" value="1"/>
</dbReference>
<dbReference type="InterPro" id="IPR007387">
    <property type="entry name" value="TRAP_DctQ"/>
</dbReference>
<comment type="similarity">
    <text evidence="8 9">Belongs to the TRAP transporter small permease family.</text>
</comment>
<evidence type="ECO:0000313" key="11">
    <source>
        <dbReference type="EMBL" id="ANN78061.1"/>
    </source>
</evidence>
<feature type="transmembrane region" description="Helical" evidence="9">
    <location>
        <begin position="138"/>
        <end position="157"/>
    </location>
</feature>
<evidence type="ECO:0000256" key="5">
    <source>
        <dbReference type="ARBA" id="ARBA00022692"/>
    </source>
</evidence>
<dbReference type="KEGG" id="bfz:BAU07_14045"/>
<feature type="transmembrane region" description="Helical" evidence="9">
    <location>
        <begin position="99"/>
        <end position="118"/>
    </location>
</feature>
<keyword evidence="7 9" id="KW-0472">Membrane</keyword>
<organism evidence="11 12">
    <name type="scientific">Bordetella flabilis</name>
    <dbReference type="NCBI Taxonomy" id="463014"/>
    <lineage>
        <taxon>Bacteria</taxon>
        <taxon>Pseudomonadati</taxon>
        <taxon>Pseudomonadota</taxon>
        <taxon>Betaproteobacteria</taxon>
        <taxon>Burkholderiales</taxon>
        <taxon>Alcaligenaceae</taxon>
        <taxon>Bordetella</taxon>
    </lineage>
</organism>
<keyword evidence="3" id="KW-1003">Cell membrane</keyword>
<evidence type="ECO:0000256" key="2">
    <source>
        <dbReference type="ARBA" id="ARBA00022448"/>
    </source>
</evidence>
<reference evidence="11 12" key="1">
    <citation type="submission" date="2016-06" db="EMBL/GenBank/DDBJ databases">
        <title>Complete genome sequences of Bordetella bronchialis and Bordetella flabilis.</title>
        <authorList>
            <person name="LiPuma J.J."/>
            <person name="Spilker T."/>
        </authorList>
    </citation>
    <scope>NUCLEOTIDE SEQUENCE [LARGE SCALE GENOMIC DNA]</scope>
    <source>
        <strain evidence="11 12">AU10664</strain>
    </source>
</reference>
<evidence type="ECO:0000256" key="6">
    <source>
        <dbReference type="ARBA" id="ARBA00022989"/>
    </source>
</evidence>
<feature type="transmembrane region" description="Helical" evidence="9">
    <location>
        <begin position="61"/>
        <end position="78"/>
    </location>
</feature>
<protein>
    <recommendedName>
        <fullName evidence="9">TRAP transporter small permease protein</fullName>
    </recommendedName>
</protein>
<gene>
    <name evidence="11" type="ORF">BAU07_14045</name>
</gene>
<evidence type="ECO:0000256" key="8">
    <source>
        <dbReference type="ARBA" id="ARBA00038436"/>
    </source>
</evidence>
<feature type="domain" description="Tripartite ATP-independent periplasmic transporters DctQ component" evidence="10">
    <location>
        <begin position="39"/>
        <end position="158"/>
    </location>
</feature>
<dbReference type="GO" id="GO:0015740">
    <property type="term" value="P:C4-dicarboxylate transport"/>
    <property type="evidence" value="ECO:0007669"/>
    <property type="project" value="TreeGrafter"/>
</dbReference>
<dbReference type="STRING" id="463014.BAU07_14045"/>
<comment type="function">
    <text evidence="9">Part of the tripartite ATP-independent periplasmic (TRAP) transport system.</text>
</comment>
<keyword evidence="12" id="KW-1185">Reference proteome</keyword>
<dbReference type="InterPro" id="IPR055348">
    <property type="entry name" value="DctQ"/>
</dbReference>
<sequence>MASANVAGLAAGKPGSLVRVLADNAEELLALVLVVVIGMVMAAQVLLRTLFDTPLSWPEELSQFLFVWCSALGAIGAYKRHGLVRLDLLTRGLSPRAQAALEYLCVLLIAVFLAVLGWKGYQLASRTSFSAATLPVTWAWAYAAAPVFSALMIVRMLQLQVFKREYRYLETLLDDDGGQPARPEARP</sequence>
<dbReference type="GO" id="GO:0005886">
    <property type="term" value="C:plasma membrane"/>
    <property type="evidence" value="ECO:0007669"/>
    <property type="project" value="UniProtKB-SubCell"/>
</dbReference>
<keyword evidence="4 9" id="KW-0997">Cell inner membrane</keyword>